<name>A0AAN8ED42_9EURO</name>
<feature type="region of interest" description="Disordered" evidence="1">
    <location>
        <begin position="535"/>
        <end position="681"/>
    </location>
</feature>
<dbReference type="Proteomes" id="UP001316803">
    <property type="component" value="Unassembled WGS sequence"/>
</dbReference>
<feature type="compositionally biased region" description="Acidic residues" evidence="1">
    <location>
        <begin position="81"/>
        <end position="94"/>
    </location>
</feature>
<feature type="region of interest" description="Disordered" evidence="1">
    <location>
        <begin position="268"/>
        <end position="288"/>
    </location>
</feature>
<gene>
    <name evidence="2" type="ORF">OHC33_010352</name>
</gene>
<evidence type="ECO:0000313" key="3">
    <source>
        <dbReference type="Proteomes" id="UP001316803"/>
    </source>
</evidence>
<keyword evidence="3" id="KW-1185">Reference proteome</keyword>
<dbReference type="AlphaFoldDB" id="A0AAN8ED42"/>
<sequence>MTTTQSLPSQGLTADVEEDSMQMATSPYIQLDDIDIDLDDDDDREHFIEDNNMIDDATENLDFMQQDNSTANQDDPMGDGAADEDLLDFEDDYDMNPYDQGLEDGKTFAIEVTSTSENPTTQEPVVTLVPEETTTPVGGDHHEPEGESNDEEAGEKRGVEAEMNEEEEDTNTVYIDPDSLTDRLPDEPTQSKPTAADPASTNHENSTDTIRFTQGAEQDAAPDPDTVQEPENEFEEDPALIDQLQADEEAEQSAEAPHDATQETATVAEHVNGGQRSPSAQRDREPTHLHPVTVNYLDQEYALFPPEDHDDDTTYLLQDSALATQPFEKLLAACRDLIGEGMGHDDEIVIDIPTLGLHICQDSKYAAQITLAQVIDTYMLLSQNEQLSTIEPLYCRLSHRVCLESQMAYLINSAREGKSYTAIAEEHADSPDEEQTVEDNGDATTYFEAADAFDDHEALNDSVEIEESEQDVTYDHKDDEPEEQRVEVTNPDGSEFADGDQASAELSVAAVGDAEVVVPEEMPAQAIDLAEQKAIASSPSHTFQEDNSTAALQDKATAHNTSTETQDHQATTTEPQSDLEEEEDLFADDQADDEAALPANITNGNHDVDEVNYQNGDAAAAAADELIEWDEEEQPEVHTETAPPATPSKTVNGKRKLEPDDDDLIDIEDDDTPNAKRTRSS</sequence>
<feature type="compositionally biased region" description="Polar residues" evidence="1">
    <location>
        <begin position="558"/>
        <end position="576"/>
    </location>
</feature>
<evidence type="ECO:0000256" key="1">
    <source>
        <dbReference type="SAM" id="MobiDB-lite"/>
    </source>
</evidence>
<organism evidence="2 3">
    <name type="scientific">Knufia fluminis</name>
    <dbReference type="NCBI Taxonomy" id="191047"/>
    <lineage>
        <taxon>Eukaryota</taxon>
        <taxon>Fungi</taxon>
        <taxon>Dikarya</taxon>
        <taxon>Ascomycota</taxon>
        <taxon>Pezizomycotina</taxon>
        <taxon>Eurotiomycetes</taxon>
        <taxon>Chaetothyriomycetidae</taxon>
        <taxon>Chaetothyriales</taxon>
        <taxon>Trichomeriaceae</taxon>
        <taxon>Knufia</taxon>
    </lineage>
</organism>
<feature type="compositionally biased region" description="Acidic residues" evidence="1">
    <location>
        <begin position="659"/>
        <end position="672"/>
    </location>
</feature>
<protein>
    <submittedName>
        <fullName evidence="2">Uncharacterized protein</fullName>
    </submittedName>
</protein>
<feature type="compositionally biased region" description="Polar residues" evidence="1">
    <location>
        <begin position="64"/>
        <end position="73"/>
    </location>
</feature>
<feature type="compositionally biased region" description="Acidic residues" evidence="1">
    <location>
        <begin position="577"/>
        <end position="595"/>
    </location>
</feature>
<reference evidence="2 3" key="1">
    <citation type="submission" date="2022-12" db="EMBL/GenBank/DDBJ databases">
        <title>Genomic features and morphological characterization of a novel Knufia sp. strain isolated from spacecraft assembly facility.</title>
        <authorList>
            <person name="Teixeira M."/>
            <person name="Chander A.M."/>
            <person name="Stajich J.E."/>
            <person name="Venkateswaran K."/>
        </authorList>
    </citation>
    <scope>NUCLEOTIDE SEQUENCE [LARGE SCALE GENOMIC DNA]</scope>
    <source>
        <strain evidence="2 3">FJI-L2-BK-P2</strain>
    </source>
</reference>
<dbReference type="Pfam" id="PF10336">
    <property type="entry name" value="DUF2420"/>
    <property type="match status" value="1"/>
</dbReference>
<comment type="caution">
    <text evidence="2">The sequence shown here is derived from an EMBL/GenBank/DDBJ whole genome shotgun (WGS) entry which is preliminary data.</text>
</comment>
<feature type="region of interest" description="Disordered" evidence="1">
    <location>
        <begin position="1"/>
        <end position="25"/>
    </location>
</feature>
<accession>A0AAN8ED42</accession>
<feature type="compositionally biased region" description="Basic and acidic residues" evidence="1">
    <location>
        <begin position="473"/>
        <end position="486"/>
    </location>
</feature>
<feature type="compositionally biased region" description="Acidic residues" evidence="1">
    <location>
        <begin position="220"/>
        <end position="236"/>
    </location>
</feature>
<evidence type="ECO:0000313" key="2">
    <source>
        <dbReference type="EMBL" id="KAK5948593.1"/>
    </source>
</evidence>
<feature type="region of interest" description="Disordered" evidence="1">
    <location>
        <begin position="64"/>
        <end position="236"/>
    </location>
</feature>
<feature type="compositionally biased region" description="Polar residues" evidence="1">
    <location>
        <begin position="1"/>
        <end position="12"/>
    </location>
</feature>
<dbReference type="EMBL" id="JAKLMC020000045">
    <property type="protein sequence ID" value="KAK5948593.1"/>
    <property type="molecule type" value="Genomic_DNA"/>
</dbReference>
<dbReference type="InterPro" id="IPR018822">
    <property type="entry name" value="UPF0646"/>
</dbReference>
<proteinExistence type="predicted"/>
<feature type="compositionally biased region" description="Polar residues" evidence="1">
    <location>
        <begin position="535"/>
        <end position="551"/>
    </location>
</feature>
<feature type="compositionally biased region" description="Low complexity" evidence="1">
    <location>
        <begin position="119"/>
        <end position="137"/>
    </location>
</feature>
<feature type="compositionally biased region" description="Polar residues" evidence="1">
    <location>
        <begin position="188"/>
        <end position="216"/>
    </location>
</feature>
<feature type="compositionally biased region" description="Acidic residues" evidence="1">
    <location>
        <begin position="625"/>
        <end position="634"/>
    </location>
</feature>
<feature type="region of interest" description="Disordered" evidence="1">
    <location>
        <begin position="466"/>
        <end position="498"/>
    </location>
</feature>